<sequence length="236" mass="27040">MAERNKGTLARLEFDFNMIFGGTMEGSHSGWERLVYEETVKPAAILITRSFYEGMEELSKCCTCVEIFFSQFDNLKKLLVPCLMMNARMVLRSIRKTTFLLELSTVVDDTASIALHPNEIREELIKIEHITDGIRRESCALRTVFSSLDSSLQCYTEVLLGKSILKRQVADSECVIVRRRDLCYQAAEHVLSIPLNGEHQKSFSVMNTKKHLIYLVSLMFAIILVILYRIYKIILG</sequence>
<dbReference type="GeneID" id="37010492"/>
<comment type="caution">
    <text evidence="2">The sequence shown here is derived from an EMBL/GenBank/DDBJ whole genome shotgun (WGS) entry which is preliminary data.</text>
</comment>
<gene>
    <name evidence="2" type="ORF">CXQ85_005162</name>
</gene>
<keyword evidence="1" id="KW-0472">Membrane</keyword>
<organism evidence="2 3">
    <name type="scientific">Candidozyma haemuli</name>
    <dbReference type="NCBI Taxonomy" id="45357"/>
    <lineage>
        <taxon>Eukaryota</taxon>
        <taxon>Fungi</taxon>
        <taxon>Dikarya</taxon>
        <taxon>Ascomycota</taxon>
        <taxon>Saccharomycotina</taxon>
        <taxon>Pichiomycetes</taxon>
        <taxon>Metschnikowiaceae</taxon>
        <taxon>Candidozyma</taxon>
    </lineage>
</organism>
<reference evidence="2 3" key="1">
    <citation type="submission" date="2017-12" db="EMBL/GenBank/DDBJ databases">
        <title>Genome Sequence of a Multidrug-Resistant Candida haemulonii Isolate from a Patient with Chronic Leg Ulcers in Israel.</title>
        <authorList>
            <person name="Chow N.A."/>
            <person name="Gade L."/>
            <person name="Batra D."/>
            <person name="Rowe L.A."/>
            <person name="Ben-Ami R."/>
            <person name="Loparev V.N."/>
            <person name="Litvintseva A.P."/>
        </authorList>
    </citation>
    <scope>NUCLEOTIDE SEQUENCE [LARGE SCALE GENOMIC DNA]</scope>
    <source>
        <strain evidence="2 3">B11899</strain>
    </source>
</reference>
<evidence type="ECO:0000313" key="2">
    <source>
        <dbReference type="EMBL" id="PVH22590.1"/>
    </source>
</evidence>
<evidence type="ECO:0000256" key="1">
    <source>
        <dbReference type="SAM" id="Phobius"/>
    </source>
</evidence>
<dbReference type="RefSeq" id="XP_025343530.1">
    <property type="nucleotide sequence ID" value="XM_025488763.1"/>
</dbReference>
<evidence type="ECO:0000313" key="3">
    <source>
        <dbReference type="Proteomes" id="UP000244309"/>
    </source>
</evidence>
<feature type="transmembrane region" description="Helical" evidence="1">
    <location>
        <begin position="212"/>
        <end position="231"/>
    </location>
</feature>
<dbReference type="EMBL" id="PKFO01000008">
    <property type="protein sequence ID" value="PVH22590.1"/>
    <property type="molecule type" value="Genomic_DNA"/>
</dbReference>
<name>A0A2V1AWX0_9ASCO</name>
<dbReference type="OrthoDB" id="4079976at2759"/>
<keyword evidence="1" id="KW-0812">Transmembrane</keyword>
<accession>A0A2V1AWX0</accession>
<dbReference type="VEuPathDB" id="FungiDB:CXQ85_005162"/>
<dbReference type="Proteomes" id="UP000244309">
    <property type="component" value="Unassembled WGS sequence"/>
</dbReference>
<proteinExistence type="predicted"/>
<dbReference type="AlphaFoldDB" id="A0A2V1AWX0"/>
<keyword evidence="3" id="KW-1185">Reference proteome</keyword>
<keyword evidence="1" id="KW-1133">Transmembrane helix</keyword>
<protein>
    <submittedName>
        <fullName evidence="2">Uncharacterized protein</fullName>
    </submittedName>
</protein>